<dbReference type="STRING" id="50376.A0A517L1H5"/>
<dbReference type="Proteomes" id="UP000316270">
    <property type="component" value="Chromosome 3"/>
</dbReference>
<dbReference type="PANTHER" id="PTHR30249:SF0">
    <property type="entry name" value="PLASTIDAL GLYCOLATE_GLYCERATE TRANSLOCATOR 1, CHLOROPLASTIC"/>
    <property type="match status" value="1"/>
</dbReference>
<proteinExistence type="predicted"/>
<feature type="region of interest" description="Disordered" evidence="6">
    <location>
        <begin position="182"/>
        <end position="218"/>
    </location>
</feature>
<feature type="transmembrane region" description="Helical" evidence="7">
    <location>
        <begin position="503"/>
        <end position="525"/>
    </location>
</feature>
<comment type="subcellular location">
    <subcellularLocation>
        <location evidence="1">Cell membrane</location>
        <topology evidence="1">Multi-pass membrane protein</topology>
    </subcellularLocation>
</comment>
<evidence type="ECO:0000313" key="9">
    <source>
        <dbReference type="Proteomes" id="UP000316270"/>
    </source>
</evidence>
<sequence length="563" mass="60274">MPSTGSLSFIQDAFDATLIVLRSSWERQLVAWIYVPAGILLILLACFGVNSLISIGHVSFPASVACMILLFFLLLGSSVAIGDRKTRKIVSLIEIPGGFALRYINVFFCPAFVLIPLSPSVSGKEVGKIVAVFIFGYLIVFAFTAYLTRGLQRLFGTSKRGMTERADELGGPQEGIILATIRESPEPQSPRESNVNSPTPGESVPPTPGESTTASMAPLLNPNDLARELQAPLRAQDPASISGTGGPPTHEHSPRSISWTPRQDGLPLTRAQEWATSVNARIDVYTYALLFLLIGLPVYLIAGYAMPAQLSLNVLAYFLALELPPTWRRFLHPALVASVVTICGIYVLVMCRGDTDFHDGLLAYQTKTKYQQLFSGKTDLPRPGAGDFLSSVLDVSIVALALPMYQYRQELRRSFFPIFIPTISIAVASLFGYPLLCHAIGISPDRSLSFPSRSLTLALATPATQNLGGDLSLVAVLCILSGIMGVLIGPQLLDLLKIPQDDYITRGVTLGGNSSAIATALLLITDPRAAAFSSLTMGLFGTITVALTSVPAVAGIVAHLAGK</sequence>
<dbReference type="Pfam" id="PF03788">
    <property type="entry name" value="LrgA"/>
    <property type="match status" value="1"/>
</dbReference>
<dbReference type="InterPro" id="IPR005538">
    <property type="entry name" value="LrgA/CidA"/>
</dbReference>
<evidence type="ECO:0000256" key="4">
    <source>
        <dbReference type="ARBA" id="ARBA00022989"/>
    </source>
</evidence>
<feature type="transmembrane region" description="Helical" evidence="7">
    <location>
        <begin position="537"/>
        <end position="561"/>
    </location>
</feature>
<protein>
    <recommendedName>
        <fullName evidence="10">LrgB-like protein</fullName>
    </recommendedName>
</protein>
<evidence type="ECO:0000256" key="6">
    <source>
        <dbReference type="SAM" id="MobiDB-lite"/>
    </source>
</evidence>
<keyword evidence="4 7" id="KW-1133">Transmembrane helix</keyword>
<evidence type="ECO:0000256" key="1">
    <source>
        <dbReference type="ARBA" id="ARBA00004651"/>
    </source>
</evidence>
<feature type="transmembrane region" description="Helical" evidence="7">
    <location>
        <begin position="59"/>
        <end position="80"/>
    </location>
</feature>
<feature type="transmembrane region" description="Helical" evidence="7">
    <location>
        <begin position="29"/>
        <end position="53"/>
    </location>
</feature>
<feature type="transmembrane region" description="Helical" evidence="7">
    <location>
        <begin position="471"/>
        <end position="496"/>
    </location>
</feature>
<feature type="region of interest" description="Disordered" evidence="6">
    <location>
        <begin position="237"/>
        <end position="262"/>
    </location>
</feature>
<dbReference type="GO" id="GO:0005886">
    <property type="term" value="C:plasma membrane"/>
    <property type="evidence" value="ECO:0007669"/>
    <property type="project" value="UniProtKB-SubCell"/>
</dbReference>
<dbReference type="EMBL" id="CP042187">
    <property type="protein sequence ID" value="QDS69490.1"/>
    <property type="molecule type" value="Genomic_DNA"/>
</dbReference>
<feature type="transmembrane region" description="Helical" evidence="7">
    <location>
        <begin position="414"/>
        <end position="436"/>
    </location>
</feature>
<reference evidence="8 9" key="1">
    <citation type="submission" date="2019-07" db="EMBL/GenBank/DDBJ databases">
        <title>Finished genome of Venturia effusa.</title>
        <authorList>
            <person name="Young C.A."/>
            <person name="Cox M.P."/>
            <person name="Ganley A.R.D."/>
            <person name="David W.J."/>
        </authorList>
    </citation>
    <scope>NUCLEOTIDE SEQUENCE [LARGE SCALE GENOMIC DNA]</scope>
    <source>
        <strain evidence="9">albino</strain>
    </source>
</reference>
<feature type="transmembrane region" description="Helical" evidence="7">
    <location>
        <begin position="129"/>
        <end position="148"/>
    </location>
</feature>
<name>A0A517L1H5_9PEZI</name>
<feature type="transmembrane region" description="Helical" evidence="7">
    <location>
        <begin position="330"/>
        <end position="349"/>
    </location>
</feature>
<evidence type="ECO:0000256" key="5">
    <source>
        <dbReference type="ARBA" id="ARBA00023136"/>
    </source>
</evidence>
<feature type="transmembrane region" description="Helical" evidence="7">
    <location>
        <begin position="100"/>
        <end position="117"/>
    </location>
</feature>
<keyword evidence="3 7" id="KW-0812">Transmembrane</keyword>
<dbReference type="PANTHER" id="PTHR30249">
    <property type="entry name" value="PUTATIVE SEROTONIN TRANSPORTER"/>
    <property type="match status" value="1"/>
</dbReference>
<dbReference type="AlphaFoldDB" id="A0A517L1H5"/>
<dbReference type="Pfam" id="PF04172">
    <property type="entry name" value="LrgB"/>
    <property type="match status" value="1"/>
</dbReference>
<dbReference type="OrthoDB" id="2502820at2759"/>
<keyword evidence="9" id="KW-1185">Reference proteome</keyword>
<evidence type="ECO:0000313" key="8">
    <source>
        <dbReference type="EMBL" id="QDS69490.1"/>
    </source>
</evidence>
<feature type="compositionally biased region" description="Polar residues" evidence="6">
    <location>
        <begin position="190"/>
        <end position="200"/>
    </location>
</feature>
<evidence type="ECO:0000256" key="2">
    <source>
        <dbReference type="ARBA" id="ARBA00022475"/>
    </source>
</evidence>
<dbReference type="InterPro" id="IPR007300">
    <property type="entry name" value="CidB/LrgB"/>
</dbReference>
<accession>A0A517L1H5</accession>
<keyword evidence="2" id="KW-1003">Cell membrane</keyword>
<organism evidence="8 9">
    <name type="scientific">Venturia effusa</name>
    <dbReference type="NCBI Taxonomy" id="50376"/>
    <lineage>
        <taxon>Eukaryota</taxon>
        <taxon>Fungi</taxon>
        <taxon>Dikarya</taxon>
        <taxon>Ascomycota</taxon>
        <taxon>Pezizomycotina</taxon>
        <taxon>Dothideomycetes</taxon>
        <taxon>Pleosporomycetidae</taxon>
        <taxon>Venturiales</taxon>
        <taxon>Venturiaceae</taxon>
        <taxon>Venturia</taxon>
    </lineage>
</organism>
<keyword evidence="5 7" id="KW-0472">Membrane</keyword>
<evidence type="ECO:0008006" key="10">
    <source>
        <dbReference type="Google" id="ProtNLM"/>
    </source>
</evidence>
<evidence type="ECO:0000256" key="3">
    <source>
        <dbReference type="ARBA" id="ARBA00022692"/>
    </source>
</evidence>
<gene>
    <name evidence="8" type="ORF">FKW77_006728</name>
</gene>
<feature type="transmembrane region" description="Helical" evidence="7">
    <location>
        <begin position="287"/>
        <end position="310"/>
    </location>
</feature>
<evidence type="ECO:0000256" key="7">
    <source>
        <dbReference type="SAM" id="Phobius"/>
    </source>
</evidence>